<dbReference type="PANTHER" id="PTHR11206">
    <property type="entry name" value="MULTIDRUG RESISTANCE PROTEIN"/>
    <property type="match status" value="1"/>
</dbReference>
<dbReference type="GO" id="GO:1990961">
    <property type="term" value="P:xenobiotic detoxification by transmembrane export across the plasma membrane"/>
    <property type="evidence" value="ECO:0007669"/>
    <property type="project" value="InterPro"/>
</dbReference>
<feature type="transmembrane region" description="Helical" evidence="6">
    <location>
        <begin position="217"/>
        <end position="237"/>
    </location>
</feature>
<dbReference type="EMBL" id="JACMSC010000009">
    <property type="protein sequence ID" value="KAG6507407.1"/>
    <property type="molecule type" value="Genomic_DNA"/>
</dbReference>
<evidence type="ECO:0000256" key="3">
    <source>
        <dbReference type="ARBA" id="ARBA00022692"/>
    </source>
</evidence>
<evidence type="ECO:0000256" key="5">
    <source>
        <dbReference type="ARBA" id="ARBA00023136"/>
    </source>
</evidence>
<comment type="subcellular location">
    <subcellularLocation>
        <location evidence="1">Membrane</location>
        <topology evidence="1">Multi-pass membrane protein</topology>
    </subcellularLocation>
</comment>
<sequence length="511" mass="53949">MCGHRRSAHGFLTVPLAAGEVVKPANWVALAVGEAKAIVSLAWPMVFTGLLLYSRSMISMLFLGRLGDLSLAGGALAIGFANITGYSVLAGLAAGMEPLCGQAFGAGQIGLVRLALHRTVLLLLCAAAPISLLWLYIRPILLLLGQDTALAAAAATYLHASLPDLLIHSFLHPLRVYLRAQSVTLPLTVCAGLSLALHLPVNYLFVSVLGLGLPGVAYASVFTNLNLVAFLCFYIYFSGHLRGLLCFSGECFRGWNTLLCLAVPSCASVCLEWWWYEIMIILCGLLVDRRAAVASMGVLIQTTSLLYVFPSSLSFAVSTRVANELGANRPDRARRAAKVGLNCGAAVGVASLCFAVAVRRSWTRMFTCDPDVLALTSAALPLLGLCELGNCPQTAGCGVLRGSARPRAGANINLGAFYCVGMPAAVGLAFFAGFGFVGLWLGLLAAQATCVALMLAVIGLTDWDAQAERAQQLTGGAIAEKGVVATKDSVVEKDETIKLLIKIEQQQIVTF</sequence>
<feature type="transmembrane region" description="Helical" evidence="6">
    <location>
        <begin position="119"/>
        <end position="137"/>
    </location>
</feature>
<evidence type="ECO:0000256" key="6">
    <source>
        <dbReference type="RuleBase" id="RU004914"/>
    </source>
</evidence>
<feature type="transmembrane region" description="Helical" evidence="6">
    <location>
        <begin position="440"/>
        <end position="460"/>
    </location>
</feature>
<dbReference type="NCBIfam" id="TIGR00797">
    <property type="entry name" value="matE"/>
    <property type="match status" value="1"/>
</dbReference>
<keyword evidence="3 6" id="KW-0812">Transmembrane</keyword>
<feature type="transmembrane region" description="Helical" evidence="6">
    <location>
        <begin position="296"/>
        <end position="318"/>
    </location>
</feature>
<dbReference type="GO" id="GO:0042910">
    <property type="term" value="F:xenobiotic transmembrane transporter activity"/>
    <property type="evidence" value="ECO:0007669"/>
    <property type="project" value="InterPro"/>
</dbReference>
<dbReference type="Pfam" id="PF01554">
    <property type="entry name" value="MatE"/>
    <property type="match status" value="2"/>
</dbReference>
<accession>A0A8J5GH12</accession>
<feature type="transmembrane region" description="Helical" evidence="6">
    <location>
        <begin position="149"/>
        <end position="171"/>
    </location>
</feature>
<comment type="caution">
    <text evidence="7">The sequence shown here is derived from an EMBL/GenBank/DDBJ whole genome shotgun (WGS) entry which is preliminary data.</text>
</comment>
<dbReference type="OrthoDB" id="2126698at2759"/>
<evidence type="ECO:0000256" key="4">
    <source>
        <dbReference type="ARBA" id="ARBA00022989"/>
    </source>
</evidence>
<evidence type="ECO:0000313" key="7">
    <source>
        <dbReference type="EMBL" id="KAG6507407.1"/>
    </source>
</evidence>
<dbReference type="InterPro" id="IPR045069">
    <property type="entry name" value="MATE_euk"/>
</dbReference>
<keyword evidence="8" id="KW-1185">Reference proteome</keyword>
<dbReference type="AlphaFoldDB" id="A0A8J5GH12"/>
<reference evidence="7 8" key="1">
    <citation type="submission" date="2020-08" db="EMBL/GenBank/DDBJ databases">
        <title>Plant Genome Project.</title>
        <authorList>
            <person name="Zhang R.-G."/>
        </authorList>
    </citation>
    <scope>NUCLEOTIDE SEQUENCE [LARGE SCALE GENOMIC DNA]</scope>
    <source>
        <tissue evidence="7">Rhizome</tissue>
    </source>
</reference>
<feature type="transmembrane region" description="Helical" evidence="6">
    <location>
        <begin position="183"/>
        <end position="205"/>
    </location>
</feature>
<feature type="transmembrane region" description="Helical" evidence="6">
    <location>
        <begin position="412"/>
        <end position="434"/>
    </location>
</feature>
<feature type="transmembrane region" description="Helical" evidence="6">
    <location>
        <begin position="35"/>
        <end position="53"/>
    </location>
</feature>
<dbReference type="InterPro" id="IPR002528">
    <property type="entry name" value="MATE_fam"/>
</dbReference>
<dbReference type="GO" id="GO:0015297">
    <property type="term" value="F:antiporter activity"/>
    <property type="evidence" value="ECO:0007669"/>
    <property type="project" value="InterPro"/>
</dbReference>
<protein>
    <recommendedName>
        <fullName evidence="6">Protein DETOXIFICATION</fullName>
    </recommendedName>
    <alternativeName>
        <fullName evidence="6">Multidrug and toxic compound extrusion protein</fullName>
    </alternativeName>
</protein>
<feature type="transmembrane region" description="Helical" evidence="6">
    <location>
        <begin position="258"/>
        <end position="276"/>
    </location>
</feature>
<dbReference type="CDD" id="cd13132">
    <property type="entry name" value="MATE_eukaryotic"/>
    <property type="match status" value="1"/>
</dbReference>
<evidence type="ECO:0000313" key="8">
    <source>
        <dbReference type="Proteomes" id="UP000734854"/>
    </source>
</evidence>
<dbReference type="GO" id="GO:0016020">
    <property type="term" value="C:membrane"/>
    <property type="evidence" value="ECO:0007669"/>
    <property type="project" value="UniProtKB-SubCell"/>
</dbReference>
<dbReference type="Proteomes" id="UP000734854">
    <property type="component" value="Unassembled WGS sequence"/>
</dbReference>
<keyword evidence="4 6" id="KW-1133">Transmembrane helix</keyword>
<feature type="transmembrane region" description="Helical" evidence="6">
    <location>
        <begin position="378"/>
        <end position="400"/>
    </location>
</feature>
<comment type="similarity">
    <text evidence="2 6">Belongs to the multi antimicrobial extrusion (MATE) (TC 2.A.66.1) family.</text>
</comment>
<feature type="transmembrane region" description="Helical" evidence="6">
    <location>
        <begin position="339"/>
        <end position="358"/>
    </location>
</feature>
<name>A0A8J5GH12_ZINOF</name>
<organism evidence="7 8">
    <name type="scientific">Zingiber officinale</name>
    <name type="common">Ginger</name>
    <name type="synonym">Amomum zingiber</name>
    <dbReference type="NCBI Taxonomy" id="94328"/>
    <lineage>
        <taxon>Eukaryota</taxon>
        <taxon>Viridiplantae</taxon>
        <taxon>Streptophyta</taxon>
        <taxon>Embryophyta</taxon>
        <taxon>Tracheophyta</taxon>
        <taxon>Spermatophyta</taxon>
        <taxon>Magnoliopsida</taxon>
        <taxon>Liliopsida</taxon>
        <taxon>Zingiberales</taxon>
        <taxon>Zingiberaceae</taxon>
        <taxon>Zingiber</taxon>
    </lineage>
</organism>
<evidence type="ECO:0000256" key="2">
    <source>
        <dbReference type="ARBA" id="ARBA00010199"/>
    </source>
</evidence>
<proteinExistence type="inferred from homology"/>
<evidence type="ECO:0000256" key="1">
    <source>
        <dbReference type="ARBA" id="ARBA00004141"/>
    </source>
</evidence>
<keyword evidence="5 6" id="KW-0472">Membrane</keyword>
<gene>
    <name evidence="7" type="ORF">ZIOFF_032750</name>
</gene>